<dbReference type="RefSeq" id="WP_101637103.1">
    <property type="nucleotide sequence ID" value="NZ_JANQCS010000012.1"/>
</dbReference>
<name>A0A2I1NAX5_9BACT</name>
<sequence length="174" mass="20772">MRSFEDILSQKDAEIKKCEDFANFAKNIILSGENIEILLELLDEKINYYLNLKCFNYEAIALNLDMVDKNIIRQIQILKYDLKKDFSNLDEACQKYDMLYILENNDLKSPEDIQNFILENKFFKEYLEKKYEEKDDKDTNKSIKGSGFYSHIFYFILLIIGWGGFLYLLFEKIN</sequence>
<gene>
    <name evidence="2" type="ORF">CYJ41_04065</name>
</gene>
<protein>
    <submittedName>
        <fullName evidence="2">Uncharacterized protein</fullName>
    </submittedName>
</protein>
<comment type="caution">
    <text evidence="2">The sequence shown here is derived from an EMBL/GenBank/DDBJ whole genome shotgun (WGS) entry which is preliminary data.</text>
</comment>
<evidence type="ECO:0000313" key="2">
    <source>
        <dbReference type="EMBL" id="PKZ29537.1"/>
    </source>
</evidence>
<dbReference type="Proteomes" id="UP000234639">
    <property type="component" value="Unassembled WGS sequence"/>
</dbReference>
<evidence type="ECO:0000256" key="1">
    <source>
        <dbReference type="SAM" id="Phobius"/>
    </source>
</evidence>
<evidence type="ECO:0000313" key="3">
    <source>
        <dbReference type="Proteomes" id="UP000234639"/>
    </source>
</evidence>
<reference evidence="2 3" key="1">
    <citation type="submission" date="2017-12" db="EMBL/GenBank/DDBJ databases">
        <title>Phylogenetic diversity of female urinary microbiome.</title>
        <authorList>
            <person name="Thomas-White K."/>
            <person name="Wolfe A.J."/>
        </authorList>
    </citation>
    <scope>NUCLEOTIDE SEQUENCE [LARGE SCALE GENOMIC DNA]</scope>
    <source>
        <strain evidence="2 3">UMB0112</strain>
    </source>
</reference>
<feature type="transmembrane region" description="Helical" evidence="1">
    <location>
        <begin position="148"/>
        <end position="170"/>
    </location>
</feature>
<organism evidence="2 3">
    <name type="scientific">Campylobacter ureolyticus</name>
    <dbReference type="NCBI Taxonomy" id="827"/>
    <lineage>
        <taxon>Bacteria</taxon>
        <taxon>Pseudomonadati</taxon>
        <taxon>Campylobacterota</taxon>
        <taxon>Epsilonproteobacteria</taxon>
        <taxon>Campylobacterales</taxon>
        <taxon>Campylobacteraceae</taxon>
        <taxon>Campylobacter</taxon>
    </lineage>
</organism>
<keyword evidence="1" id="KW-0812">Transmembrane</keyword>
<keyword evidence="1" id="KW-1133">Transmembrane helix</keyword>
<accession>A0A2I1NAX5</accession>
<keyword evidence="1" id="KW-0472">Membrane</keyword>
<dbReference type="AlphaFoldDB" id="A0A2I1NAX5"/>
<proteinExistence type="predicted"/>
<dbReference type="EMBL" id="PKHU01000003">
    <property type="protein sequence ID" value="PKZ29537.1"/>
    <property type="molecule type" value="Genomic_DNA"/>
</dbReference>